<reference evidence="2 3" key="1">
    <citation type="submission" date="2016-10" db="EMBL/GenBank/DDBJ databases">
        <title>Complete Genome Sequence of Peptococcaceae strain DCMF.</title>
        <authorList>
            <person name="Edwards R.J."/>
            <person name="Holland S.I."/>
            <person name="Deshpande N.P."/>
            <person name="Wong Y.K."/>
            <person name="Ertan H."/>
            <person name="Manefield M."/>
            <person name="Russell T.L."/>
            <person name="Lee M.J."/>
        </authorList>
    </citation>
    <scope>NUCLEOTIDE SEQUENCE [LARGE SCALE GENOMIC DNA]</scope>
    <source>
        <strain evidence="2 3">DCMF</strain>
    </source>
</reference>
<dbReference type="RefSeq" id="WP_148137467.1">
    <property type="nucleotide sequence ID" value="NZ_CP017634.1"/>
</dbReference>
<dbReference type="InterPro" id="IPR000257">
    <property type="entry name" value="Uroporphyrinogen_deCOase"/>
</dbReference>
<evidence type="ECO:0000259" key="1">
    <source>
        <dbReference type="Pfam" id="PF01208"/>
    </source>
</evidence>
<proteinExistence type="predicted"/>
<dbReference type="GO" id="GO:0006779">
    <property type="term" value="P:porphyrin-containing compound biosynthetic process"/>
    <property type="evidence" value="ECO:0007669"/>
    <property type="project" value="InterPro"/>
</dbReference>
<evidence type="ECO:0000313" key="2">
    <source>
        <dbReference type="EMBL" id="ATW28059.1"/>
    </source>
</evidence>
<name>A0A3G1L093_FORW1</name>
<evidence type="ECO:0000313" key="3">
    <source>
        <dbReference type="Proteomes" id="UP000323521"/>
    </source>
</evidence>
<dbReference type="InterPro" id="IPR038071">
    <property type="entry name" value="UROD/MetE-like_sf"/>
</dbReference>
<sequence length="371" mass="42051">MNTAESKKYWAAAFERTAAVRKGEFPDRVPCSITCDESLASRITGLTARVLLSNAKLLAEKSVECAEFLGGDNLGLATPFYGGPMEIDAVARVNGKADAIVCHDYASRFIKQGIIAATEDDINNLIIPNHRKDGMWPILFDAACILRERYNYMPVVSLGITWQNVQQLRGSKCFQDIRRNPDLLLKLCEKIYESQIDLMDTYIEKLGKPALLRNTQYAFNSMMLSFEDAWKFEGQFAARACKKYGLPLQVHNCGFEPYWEQMIDRFAEEGIKVIAIETTRPKDINYWVKFRERYPDITIIGANIYVNDELLLGTPQDVELKVKENIQALGPKSYFIASPQCIVGWGMSLKNIQAFRTACEKYGKYPINLSL</sequence>
<dbReference type="Pfam" id="PF01208">
    <property type="entry name" value="URO-D"/>
    <property type="match status" value="1"/>
</dbReference>
<dbReference type="Proteomes" id="UP000323521">
    <property type="component" value="Chromosome"/>
</dbReference>
<gene>
    <name evidence="2" type="ORF">DCMF_27860</name>
</gene>
<dbReference type="SUPFAM" id="SSF51726">
    <property type="entry name" value="UROD/MetE-like"/>
    <property type="match status" value="1"/>
</dbReference>
<keyword evidence="3" id="KW-1185">Reference proteome</keyword>
<dbReference type="PANTHER" id="PTHR47099">
    <property type="entry name" value="METHYLCOBAMIDE:COM METHYLTRANSFERASE MTBA"/>
    <property type="match status" value="1"/>
</dbReference>
<dbReference type="OrthoDB" id="9780425at2"/>
<dbReference type="EMBL" id="CP017634">
    <property type="protein sequence ID" value="ATW28059.1"/>
    <property type="molecule type" value="Genomic_DNA"/>
</dbReference>
<feature type="domain" description="Uroporphyrinogen decarboxylase (URO-D)" evidence="1">
    <location>
        <begin position="15"/>
        <end position="362"/>
    </location>
</feature>
<protein>
    <recommendedName>
        <fullName evidence="1">Uroporphyrinogen decarboxylase (URO-D) domain-containing protein</fullName>
    </recommendedName>
</protein>
<dbReference type="PANTHER" id="PTHR47099:SF1">
    <property type="entry name" value="METHYLCOBAMIDE:COM METHYLTRANSFERASE MTBA"/>
    <property type="match status" value="1"/>
</dbReference>
<dbReference type="GO" id="GO:0004853">
    <property type="term" value="F:uroporphyrinogen decarboxylase activity"/>
    <property type="evidence" value="ECO:0007669"/>
    <property type="project" value="InterPro"/>
</dbReference>
<dbReference type="KEGG" id="fwa:DCMF_27860"/>
<dbReference type="AlphaFoldDB" id="A0A3G1L093"/>
<accession>A0A3G1L093</accession>
<dbReference type="InterPro" id="IPR052024">
    <property type="entry name" value="Methanogen_methyltrans"/>
</dbReference>
<dbReference type="Gene3D" id="3.20.20.210">
    <property type="match status" value="1"/>
</dbReference>
<organism evidence="2 3">
    <name type="scientific">Formimonas warabiya</name>
    <dbReference type="NCBI Taxonomy" id="1761012"/>
    <lineage>
        <taxon>Bacteria</taxon>
        <taxon>Bacillati</taxon>
        <taxon>Bacillota</taxon>
        <taxon>Clostridia</taxon>
        <taxon>Eubacteriales</taxon>
        <taxon>Peptococcaceae</taxon>
        <taxon>Candidatus Formimonas</taxon>
    </lineage>
</organism>